<gene>
    <name evidence="1" type="ORF">HY834_03510</name>
</gene>
<dbReference type="Proteomes" id="UP000782610">
    <property type="component" value="Unassembled WGS sequence"/>
</dbReference>
<dbReference type="AlphaFoldDB" id="A0A933KZN6"/>
<reference evidence="1" key="1">
    <citation type="submission" date="2020-07" db="EMBL/GenBank/DDBJ databases">
        <title>Huge and variable diversity of episymbiotic CPR bacteria and DPANN archaea in groundwater ecosystems.</title>
        <authorList>
            <person name="He C.Y."/>
            <person name="Keren R."/>
            <person name="Whittaker M."/>
            <person name="Farag I.F."/>
            <person name="Doudna J."/>
            <person name="Cate J.H.D."/>
            <person name="Banfield J.F."/>
        </authorList>
    </citation>
    <scope>NUCLEOTIDE SEQUENCE</scope>
    <source>
        <strain evidence="1">NC_groundwater_1586_Pr3_B-0.1um_66_15</strain>
    </source>
</reference>
<sequence>MTLTLTDLEFPLESLRRFKQPGAVVLLTRDIIEPDELRSSIWDRIAAPGGALAHIVFEIMAPMDLAFRSGAEFEAAVLADYRNEHRLGADCYFSAGEAIGYSSARDTFGVLAVPERLLGEGELASWDRSFADHHNDVGVGFGEAGETYLRELLADVDTPRRDSLVAALRLD</sequence>
<proteinExistence type="predicted"/>
<comment type="caution">
    <text evidence="1">The sequence shown here is derived from an EMBL/GenBank/DDBJ whole genome shotgun (WGS) entry which is preliminary data.</text>
</comment>
<organism evidence="1 2">
    <name type="scientific">Devosia nanyangense</name>
    <dbReference type="NCBI Taxonomy" id="1228055"/>
    <lineage>
        <taxon>Bacteria</taxon>
        <taxon>Pseudomonadati</taxon>
        <taxon>Pseudomonadota</taxon>
        <taxon>Alphaproteobacteria</taxon>
        <taxon>Hyphomicrobiales</taxon>
        <taxon>Devosiaceae</taxon>
        <taxon>Devosia</taxon>
    </lineage>
</organism>
<accession>A0A933KZN6</accession>
<protein>
    <submittedName>
        <fullName evidence="1">Uncharacterized protein</fullName>
    </submittedName>
</protein>
<evidence type="ECO:0000313" key="2">
    <source>
        <dbReference type="Proteomes" id="UP000782610"/>
    </source>
</evidence>
<dbReference type="EMBL" id="JACRAF010000012">
    <property type="protein sequence ID" value="MBI4920791.1"/>
    <property type="molecule type" value="Genomic_DNA"/>
</dbReference>
<name>A0A933KZN6_9HYPH</name>
<evidence type="ECO:0000313" key="1">
    <source>
        <dbReference type="EMBL" id="MBI4920791.1"/>
    </source>
</evidence>